<organism evidence="13 14">
    <name type="scientific">Fretibacterium fastidiosum</name>
    <dbReference type="NCBI Taxonomy" id="651822"/>
    <lineage>
        <taxon>Bacteria</taxon>
        <taxon>Thermotogati</taxon>
        <taxon>Synergistota</taxon>
        <taxon>Synergistia</taxon>
        <taxon>Synergistales</taxon>
        <taxon>Aminobacteriaceae</taxon>
        <taxon>Fretibacterium</taxon>
    </lineage>
</organism>
<dbReference type="GO" id="GO:0016779">
    <property type="term" value="F:nucleotidyltransferase activity"/>
    <property type="evidence" value="ECO:0007669"/>
    <property type="project" value="UniProtKB-KW"/>
</dbReference>
<dbReference type="GO" id="GO:0051539">
    <property type="term" value="F:4 iron, 4 sulfur cluster binding"/>
    <property type="evidence" value="ECO:0007669"/>
    <property type="project" value="UniProtKB-KW"/>
</dbReference>
<dbReference type="InterPro" id="IPR005122">
    <property type="entry name" value="Uracil-DNA_glycosylase-like"/>
</dbReference>
<dbReference type="CDD" id="cd10030">
    <property type="entry name" value="UDG-F4_TTUDGA_SPO1dp_like"/>
    <property type="match status" value="1"/>
</dbReference>
<keyword evidence="5" id="KW-0004">4Fe-4S</keyword>
<dbReference type="Pfam" id="PF03167">
    <property type="entry name" value="UDG"/>
    <property type="match status" value="1"/>
</dbReference>
<accession>A0AB94IX01</accession>
<evidence type="ECO:0000313" key="13">
    <source>
        <dbReference type="EMBL" id="CBL28305.1"/>
    </source>
</evidence>
<dbReference type="GO" id="GO:0004844">
    <property type="term" value="F:uracil DNA N-glycosylase activity"/>
    <property type="evidence" value="ECO:0007669"/>
    <property type="project" value="UniProtKB-EC"/>
</dbReference>
<dbReference type="Gene3D" id="3.40.470.10">
    <property type="entry name" value="Uracil-DNA glycosylase-like domain"/>
    <property type="match status" value="1"/>
</dbReference>
<dbReference type="AlphaFoldDB" id="A0AB94IX01"/>
<evidence type="ECO:0000256" key="8">
    <source>
        <dbReference type="ARBA" id="ARBA00022801"/>
    </source>
</evidence>
<comment type="catalytic activity">
    <reaction evidence="1">
        <text>Hydrolyzes single-stranded DNA or mismatched double-stranded DNA and polynucleotides, releasing free uracil.</text>
        <dbReference type="EC" id="3.2.2.27"/>
    </reaction>
</comment>
<evidence type="ECO:0000256" key="5">
    <source>
        <dbReference type="ARBA" id="ARBA00022485"/>
    </source>
</evidence>
<gene>
    <name evidence="13" type="ORF">SY1_11220</name>
</gene>
<keyword evidence="14" id="KW-1185">Reference proteome</keyword>
<keyword evidence="13" id="KW-0548">Nucleotidyltransferase</keyword>
<evidence type="ECO:0000256" key="10">
    <source>
        <dbReference type="ARBA" id="ARBA00023014"/>
    </source>
</evidence>
<reference evidence="14" key="1">
    <citation type="submission" date="2010-03" db="EMBL/GenBank/DDBJ databases">
        <title>The genome sequence of Synergistetes sp. SGP1.</title>
        <authorList>
            <consortium name="metaHIT consortium -- http://www.metahit.eu/"/>
            <person name="Pajon A."/>
            <person name="Turner K."/>
            <person name="Parkhill J."/>
            <person name="Wade W."/>
            <person name="Vartoukian S."/>
        </authorList>
    </citation>
    <scope>NUCLEOTIDE SEQUENCE [LARGE SCALE GENOMIC DNA]</scope>
    <source>
        <strain evidence="14">SGP1</strain>
    </source>
</reference>
<keyword evidence="7" id="KW-0227">DNA damage</keyword>
<dbReference type="NCBIfam" id="TIGR00758">
    <property type="entry name" value="UDG_fam4"/>
    <property type="match status" value="1"/>
</dbReference>
<evidence type="ECO:0000256" key="4">
    <source>
        <dbReference type="ARBA" id="ARBA00019403"/>
    </source>
</evidence>
<evidence type="ECO:0000259" key="12">
    <source>
        <dbReference type="SMART" id="SM00986"/>
    </source>
</evidence>
<comment type="similarity">
    <text evidence="2">Belongs to the uracil-DNA glycosylase (UDG) superfamily. Type 4 (UDGa) family.</text>
</comment>
<dbReference type="GO" id="GO:0006281">
    <property type="term" value="P:DNA repair"/>
    <property type="evidence" value="ECO:0007669"/>
    <property type="project" value="UniProtKB-KW"/>
</dbReference>
<dbReference type="SMART" id="SM00987">
    <property type="entry name" value="UreE_C"/>
    <property type="match status" value="1"/>
</dbReference>
<dbReference type="EC" id="3.2.2.27" evidence="3"/>
<keyword evidence="9" id="KW-0408">Iron</keyword>
<dbReference type="PANTHER" id="PTHR33693:SF1">
    <property type="entry name" value="TYPE-4 URACIL-DNA GLYCOSYLASE"/>
    <property type="match status" value="1"/>
</dbReference>
<evidence type="ECO:0000256" key="1">
    <source>
        <dbReference type="ARBA" id="ARBA00001400"/>
    </source>
</evidence>
<keyword evidence="13" id="KW-0808">Transferase</keyword>
<sequence length="207" mass="23238">MDDKERDAAWEAAWEDLRGRVAACRRCGLCEARTNTVFGQGAVRTPIVMVGEGPGADEDAQGLAFVGRAGQLLTKILSAAGIDRESVFITNVVKCRPPNNRTPTQEEMLKCADFLEAQLLLLRPRILVCLGNTPLKWLLRTSEGITALRGRWFDWRGVQLFPMFHPSYLLRNDSRQKGSPKDLTWQDVQNLKARLDEITKRKGTEAN</sequence>
<name>A0AB94IX01_9BACT</name>
<protein>
    <recommendedName>
        <fullName evidence="4">Type-4 uracil-DNA glycosylase</fullName>
        <ecNumber evidence="3">3.2.2.27</ecNumber>
    </recommendedName>
</protein>
<dbReference type="GO" id="GO:0046872">
    <property type="term" value="F:metal ion binding"/>
    <property type="evidence" value="ECO:0007669"/>
    <property type="project" value="UniProtKB-KW"/>
</dbReference>
<keyword evidence="6" id="KW-0479">Metal-binding</keyword>
<dbReference type="Proteomes" id="UP000008957">
    <property type="component" value="Chromosome"/>
</dbReference>
<evidence type="ECO:0000256" key="2">
    <source>
        <dbReference type="ARBA" id="ARBA00006521"/>
    </source>
</evidence>
<reference evidence="13 14" key="2">
    <citation type="submission" date="2010-03" db="EMBL/GenBank/DDBJ databases">
        <authorList>
            <person name="Pajon A."/>
        </authorList>
    </citation>
    <scope>NUCLEOTIDE SEQUENCE [LARGE SCALE GENOMIC DNA]</scope>
    <source>
        <strain evidence="13 14">SGP1</strain>
    </source>
</reference>
<dbReference type="EMBL" id="FP929056">
    <property type="protein sequence ID" value="CBL28305.1"/>
    <property type="molecule type" value="Genomic_DNA"/>
</dbReference>
<dbReference type="InterPro" id="IPR036895">
    <property type="entry name" value="Uracil-DNA_glycosylase-like_sf"/>
</dbReference>
<dbReference type="PANTHER" id="PTHR33693">
    <property type="entry name" value="TYPE-5 URACIL-DNA GLYCOSYLASE"/>
    <property type="match status" value="1"/>
</dbReference>
<evidence type="ECO:0000256" key="11">
    <source>
        <dbReference type="ARBA" id="ARBA00023204"/>
    </source>
</evidence>
<proteinExistence type="inferred from homology"/>
<evidence type="ECO:0000256" key="6">
    <source>
        <dbReference type="ARBA" id="ARBA00022723"/>
    </source>
</evidence>
<evidence type="ECO:0000256" key="3">
    <source>
        <dbReference type="ARBA" id="ARBA00012030"/>
    </source>
</evidence>
<dbReference type="RefSeq" id="WP_015556452.1">
    <property type="nucleotide sequence ID" value="NC_021038.1"/>
</dbReference>
<dbReference type="KEGG" id="sbr:SY1_11220"/>
<evidence type="ECO:0000256" key="7">
    <source>
        <dbReference type="ARBA" id="ARBA00022763"/>
    </source>
</evidence>
<dbReference type="InterPro" id="IPR051536">
    <property type="entry name" value="UDG_Type-4/5"/>
</dbReference>
<keyword evidence="10" id="KW-0411">Iron-sulfur</keyword>
<dbReference type="InterPro" id="IPR005273">
    <property type="entry name" value="Ura-DNA_glyco_family4"/>
</dbReference>
<feature type="domain" description="Uracil-DNA glycosylase-like" evidence="12">
    <location>
        <begin position="38"/>
        <end position="189"/>
    </location>
</feature>
<dbReference type="SUPFAM" id="SSF52141">
    <property type="entry name" value="Uracil-DNA glycosylase-like"/>
    <property type="match status" value="1"/>
</dbReference>
<evidence type="ECO:0000256" key="9">
    <source>
        <dbReference type="ARBA" id="ARBA00023004"/>
    </source>
</evidence>
<evidence type="ECO:0000313" key="14">
    <source>
        <dbReference type="Proteomes" id="UP000008957"/>
    </source>
</evidence>
<keyword evidence="11" id="KW-0234">DNA repair</keyword>
<keyword evidence="8" id="KW-0378">Hydrolase</keyword>
<dbReference type="SMART" id="SM00986">
    <property type="entry name" value="UDG"/>
    <property type="match status" value="1"/>
</dbReference>